<keyword evidence="1" id="KW-0812">Transmembrane</keyword>
<keyword evidence="3" id="KW-1185">Reference proteome</keyword>
<reference evidence="3" key="1">
    <citation type="journal article" date="2023" name="Commun. Biol.">
        <title>Genome analysis of Parmales, the sister group of diatoms, reveals the evolutionary specialization of diatoms from phago-mixotrophs to photoautotrophs.</title>
        <authorList>
            <person name="Ban H."/>
            <person name="Sato S."/>
            <person name="Yoshikawa S."/>
            <person name="Yamada K."/>
            <person name="Nakamura Y."/>
            <person name="Ichinomiya M."/>
            <person name="Sato N."/>
            <person name="Blanc-Mathieu R."/>
            <person name="Endo H."/>
            <person name="Kuwata A."/>
            <person name="Ogata H."/>
        </authorList>
    </citation>
    <scope>NUCLEOTIDE SEQUENCE [LARGE SCALE GENOMIC DNA]</scope>
</reference>
<protein>
    <submittedName>
        <fullName evidence="2">Uncharacterized protein</fullName>
    </submittedName>
</protein>
<gene>
    <name evidence="2" type="ORF">TrCOL_g4697</name>
</gene>
<dbReference type="Proteomes" id="UP001165065">
    <property type="component" value="Unassembled WGS sequence"/>
</dbReference>
<dbReference type="OrthoDB" id="185566at2759"/>
<proteinExistence type="predicted"/>
<sequence>MVLNPLPQVAKTFVSTILHGLHIGRCFIVMIGLTMIEFPLLLFTLGRETSIPDLPPASSMKEEGAVGGRQFKFDVLEAADLSPETLREYVQRSEPVMIKNVPSQMFDALSKFAPEIPPGTPEDKLLIDQYTLPSLGEMSKWIKHYIGKRVLYLARFSGGYKGGYAHIDSFPSYNFYYCRRGRKKVYIVPRQYNSLLNFGKGYDSVFVRDDDTTGTKLEWLETIPGYWTFEVEAGDVLLFNNSACIHKFMNLTHNPEIFTMRLAHMDSSPLTLWNDCFNWTGAKYFTDIAFSNKTGVRDTASIEGKPY</sequence>
<evidence type="ECO:0000313" key="3">
    <source>
        <dbReference type="Proteomes" id="UP001165065"/>
    </source>
</evidence>
<keyword evidence="1" id="KW-1133">Transmembrane helix</keyword>
<dbReference type="EMBL" id="BRYA01000737">
    <property type="protein sequence ID" value="GMI31167.1"/>
    <property type="molecule type" value="Genomic_DNA"/>
</dbReference>
<dbReference type="SUPFAM" id="SSF51197">
    <property type="entry name" value="Clavaminate synthase-like"/>
    <property type="match status" value="1"/>
</dbReference>
<dbReference type="Gene3D" id="2.60.120.650">
    <property type="entry name" value="Cupin"/>
    <property type="match status" value="1"/>
</dbReference>
<accession>A0A9W7L499</accession>
<comment type="caution">
    <text evidence="2">The sequence shown here is derived from an EMBL/GenBank/DDBJ whole genome shotgun (WGS) entry which is preliminary data.</text>
</comment>
<keyword evidence="1" id="KW-0472">Membrane</keyword>
<dbReference type="AlphaFoldDB" id="A0A9W7L499"/>
<evidence type="ECO:0000256" key="1">
    <source>
        <dbReference type="SAM" id="Phobius"/>
    </source>
</evidence>
<evidence type="ECO:0000313" key="2">
    <source>
        <dbReference type="EMBL" id="GMI31167.1"/>
    </source>
</evidence>
<feature type="transmembrane region" description="Helical" evidence="1">
    <location>
        <begin position="20"/>
        <end position="43"/>
    </location>
</feature>
<name>A0A9W7L499_9STRA</name>
<organism evidence="2 3">
    <name type="scientific">Triparma columacea</name>
    <dbReference type="NCBI Taxonomy" id="722753"/>
    <lineage>
        <taxon>Eukaryota</taxon>
        <taxon>Sar</taxon>
        <taxon>Stramenopiles</taxon>
        <taxon>Ochrophyta</taxon>
        <taxon>Bolidophyceae</taxon>
        <taxon>Parmales</taxon>
        <taxon>Triparmaceae</taxon>
        <taxon>Triparma</taxon>
    </lineage>
</organism>